<dbReference type="Proteomes" id="UP000008237">
    <property type="component" value="Unassembled WGS sequence"/>
</dbReference>
<sequence>MIVYCCNDHKSKHKAYHIEICEELRKLSHSHPIFWQTNNFSQENWMNSRKGFLQLVKVELQRDMKPYADDPVR</sequence>
<evidence type="ECO:0000313" key="2">
    <source>
        <dbReference type="Proteomes" id="UP000008237"/>
    </source>
</evidence>
<accession>E2C6A0</accession>
<protein>
    <submittedName>
        <fullName evidence="1">Uncharacterized protein</fullName>
    </submittedName>
</protein>
<organism evidence="2">
    <name type="scientific">Harpegnathos saltator</name>
    <name type="common">Jerdon's jumping ant</name>
    <dbReference type="NCBI Taxonomy" id="610380"/>
    <lineage>
        <taxon>Eukaryota</taxon>
        <taxon>Metazoa</taxon>
        <taxon>Ecdysozoa</taxon>
        <taxon>Arthropoda</taxon>
        <taxon>Hexapoda</taxon>
        <taxon>Insecta</taxon>
        <taxon>Pterygota</taxon>
        <taxon>Neoptera</taxon>
        <taxon>Endopterygota</taxon>
        <taxon>Hymenoptera</taxon>
        <taxon>Apocrita</taxon>
        <taxon>Aculeata</taxon>
        <taxon>Formicoidea</taxon>
        <taxon>Formicidae</taxon>
        <taxon>Ponerinae</taxon>
        <taxon>Ponerini</taxon>
        <taxon>Harpegnathos</taxon>
    </lineage>
</organism>
<keyword evidence="2" id="KW-1185">Reference proteome</keyword>
<gene>
    <name evidence="1" type="ORF">EAI_00968</name>
</gene>
<name>E2C6A0_HARSA</name>
<dbReference type="InParanoid" id="E2C6A0"/>
<evidence type="ECO:0000313" key="1">
    <source>
        <dbReference type="EMBL" id="EFN76529.1"/>
    </source>
</evidence>
<proteinExistence type="predicted"/>
<reference evidence="1 2" key="1">
    <citation type="journal article" date="2010" name="Science">
        <title>Genomic comparison of the ants Camponotus floridanus and Harpegnathos saltator.</title>
        <authorList>
            <person name="Bonasio R."/>
            <person name="Zhang G."/>
            <person name="Ye C."/>
            <person name="Mutti N.S."/>
            <person name="Fang X."/>
            <person name="Qin N."/>
            <person name="Donahue G."/>
            <person name="Yang P."/>
            <person name="Li Q."/>
            <person name="Li C."/>
            <person name="Zhang P."/>
            <person name="Huang Z."/>
            <person name="Berger S.L."/>
            <person name="Reinberg D."/>
            <person name="Wang J."/>
            <person name="Liebig J."/>
        </authorList>
    </citation>
    <scope>NUCLEOTIDE SEQUENCE [LARGE SCALE GENOMIC DNA]</scope>
    <source>
        <strain evidence="1 2">R22 G/1</strain>
    </source>
</reference>
<dbReference type="EMBL" id="GL453009">
    <property type="protein sequence ID" value="EFN76529.1"/>
    <property type="molecule type" value="Genomic_DNA"/>
</dbReference>
<dbReference type="AlphaFoldDB" id="E2C6A0"/>